<sequence length="719" mass="82519">MTQTKSVDLTINLKDNKYYFNRELSWLEFNYRVLNEALAACTPLLERLKFTAIFSSNLDEFFMVRIAGLKQQIQAGVTKLTFDGCTPLEQLVAISERLHSLIKEQDYLFEYTLRNLLAVQGIRLVNYIDLDQKQRKYLHQYFDINIFPVLTPLAVDTSHPFPYISNLSLNLGVVICNPETKEEHFARVKVPSVLPRFIALPQKLYSQTDSKPIVWQGIPLEQVIAHNLEALFPGMIVQECYPFRVTRNADLSVEEDEADDLLLAIEEELRKRNIGRSAVRLEIHASTPKLIRQKLVEDLELEEIDVYDIQGLLGLKDLLYFLSFPYPKLKYESWNSIIPKALNKVKRIISNNNNKKLESKKQNIFSLIRQSDILVHHPYQSFSASVEQFVTQAAYDPDVLTIKMTLYRTSGDSPIIEALIAAAANEKQVVTLIELKARFDEENNIIWARRLEQSGVHVVYGLVGLKTHTKIALIVRKEEEKIRRYAHIGTGNYNSKTANLYTDLGLFSCREELGADLTDLFNFLTGYSCQKLYRKLLVAPVNMRNRILSMINREVEHCQKGGKGHIVAKMNSLVDPEIIEALYLASQVGVKIDLIIRGICCLRPGIEGISSNIKVISIIGRFLEHSRIFYLYNGGRKEVYIGSADWMTRNFVRRVEAITLVDDLKISCELEEILRVMLGDNCQAWELKSSGNYVRRFPINSNYKKNSQKIFMKMALESL</sequence>
<dbReference type="CDD" id="cd09165">
    <property type="entry name" value="PLDc_PaPPK1_C1_like"/>
    <property type="match status" value="1"/>
</dbReference>
<feature type="domain" description="Polyphosphate kinase N-terminal" evidence="11">
    <location>
        <begin position="19"/>
        <end position="125"/>
    </location>
</feature>
<evidence type="ECO:0000259" key="11">
    <source>
        <dbReference type="Pfam" id="PF13089"/>
    </source>
</evidence>
<feature type="active site" description="Phosphohistidine intermediate" evidence="8">
    <location>
        <position position="468"/>
    </location>
</feature>
<dbReference type="SUPFAM" id="SSF56024">
    <property type="entry name" value="Phospholipase D/nuclease"/>
    <property type="match status" value="2"/>
</dbReference>
<dbReference type="Gene3D" id="3.30.870.10">
    <property type="entry name" value="Endonuclease Chain A"/>
    <property type="match status" value="2"/>
</dbReference>
<dbReference type="PATRIC" id="fig|1527444.3.peg.29"/>
<proteinExistence type="inferred from homology"/>
<evidence type="ECO:0000313" key="14">
    <source>
        <dbReference type="EMBL" id="KFF41973.1"/>
    </source>
</evidence>
<evidence type="ECO:0000313" key="15">
    <source>
        <dbReference type="Proteomes" id="UP000028922"/>
    </source>
</evidence>
<evidence type="ECO:0000259" key="13">
    <source>
        <dbReference type="Pfam" id="PF17941"/>
    </source>
</evidence>
<protein>
    <recommendedName>
        <fullName evidence="8 9">Polyphosphate kinase</fullName>
        <ecNumber evidence="8 9">2.7.4.1</ecNumber>
    </recommendedName>
    <alternativeName>
        <fullName evidence="8">ATP-polyphosphate phosphotransferase</fullName>
    </alternativeName>
    <alternativeName>
        <fullName evidence="8">Polyphosphoric acid kinase</fullName>
    </alternativeName>
</protein>
<evidence type="ECO:0000256" key="3">
    <source>
        <dbReference type="ARBA" id="ARBA00022723"/>
    </source>
</evidence>
<feature type="binding site" evidence="8">
    <location>
        <position position="625"/>
    </location>
    <ligand>
        <name>ATP</name>
        <dbReference type="ChEBI" id="CHEBI:30616"/>
    </ligand>
</feature>
<dbReference type="SUPFAM" id="SSF143724">
    <property type="entry name" value="PHP14-like"/>
    <property type="match status" value="1"/>
</dbReference>
<dbReference type="GO" id="GO:0006799">
    <property type="term" value="P:polyphosphate biosynthetic process"/>
    <property type="evidence" value="ECO:0007669"/>
    <property type="project" value="UniProtKB-UniRule"/>
</dbReference>
<dbReference type="Pfam" id="PF17941">
    <property type="entry name" value="PP_kinase_C_1"/>
    <property type="match status" value="1"/>
</dbReference>
<dbReference type="InterPro" id="IPR025198">
    <property type="entry name" value="PPK_N_dom"/>
</dbReference>
<dbReference type="CDD" id="cd09168">
    <property type="entry name" value="PLDc_PaPPK1_C2_like"/>
    <property type="match status" value="1"/>
</dbReference>
<dbReference type="Pfam" id="PF13090">
    <property type="entry name" value="PP_kinase_C"/>
    <property type="match status" value="1"/>
</dbReference>
<evidence type="ECO:0000256" key="9">
    <source>
        <dbReference type="RuleBase" id="RU003800"/>
    </source>
</evidence>
<dbReference type="NCBIfam" id="NF003918">
    <property type="entry name" value="PRK05443.1-2"/>
    <property type="match status" value="1"/>
</dbReference>
<dbReference type="EC" id="2.7.4.1" evidence="8 9"/>
<dbReference type="Gene3D" id="3.30.1840.10">
    <property type="entry name" value="Polyphosphate kinase middle domain"/>
    <property type="match status" value="1"/>
</dbReference>
<dbReference type="eggNOG" id="COG0855">
    <property type="taxonomic scope" value="Bacteria"/>
</dbReference>
<dbReference type="PANTHER" id="PTHR30218:SF0">
    <property type="entry name" value="POLYPHOSPHATE KINASE"/>
    <property type="match status" value="1"/>
</dbReference>
<feature type="domain" description="Polyphosphate kinase middle" evidence="10">
    <location>
        <begin position="133"/>
        <end position="319"/>
    </location>
</feature>
<feature type="binding site" evidence="8">
    <location>
        <position position="501"/>
    </location>
    <ligand>
        <name>ATP</name>
        <dbReference type="ChEBI" id="CHEBI:30616"/>
    </ligand>
</feature>
<evidence type="ECO:0000256" key="1">
    <source>
        <dbReference type="ARBA" id="ARBA00022553"/>
    </source>
</evidence>
<feature type="binding site" evidence="8">
    <location>
        <position position="57"/>
    </location>
    <ligand>
        <name>ATP</name>
        <dbReference type="ChEBI" id="CHEBI:30616"/>
    </ligand>
</feature>
<dbReference type="InterPro" id="IPR025200">
    <property type="entry name" value="PPK_C_dom2"/>
</dbReference>
<dbReference type="SUPFAM" id="SSF140356">
    <property type="entry name" value="PPK N-terminal domain-like"/>
    <property type="match status" value="1"/>
</dbReference>
<evidence type="ECO:0000259" key="12">
    <source>
        <dbReference type="Pfam" id="PF13090"/>
    </source>
</evidence>
<dbReference type="Pfam" id="PF02503">
    <property type="entry name" value="PP_kinase"/>
    <property type="match status" value="1"/>
</dbReference>
<comment type="function">
    <text evidence="8 9">Catalyzes the reversible transfer of the terminal phosphate of ATP to form a long-chain polyphosphate (polyP).</text>
</comment>
<dbReference type="InterPro" id="IPR024953">
    <property type="entry name" value="PP_kinase_middle"/>
</dbReference>
<dbReference type="InterPro" id="IPR041108">
    <property type="entry name" value="PP_kinase_C_1"/>
</dbReference>
<dbReference type="PANTHER" id="PTHR30218">
    <property type="entry name" value="POLYPHOSPHATE KINASE"/>
    <property type="match status" value="1"/>
</dbReference>
<dbReference type="GO" id="GO:0005524">
    <property type="term" value="F:ATP binding"/>
    <property type="evidence" value="ECO:0007669"/>
    <property type="project" value="UniProtKB-KW"/>
</dbReference>
<keyword evidence="3 8" id="KW-0479">Metal-binding</keyword>
<feature type="domain" description="Polyphosphate kinase C-terminal" evidence="12">
    <location>
        <begin position="536"/>
        <end position="708"/>
    </location>
</feature>
<evidence type="ECO:0000256" key="4">
    <source>
        <dbReference type="ARBA" id="ARBA00022741"/>
    </source>
</evidence>
<gene>
    <name evidence="8" type="primary">ppk</name>
    <name evidence="14" type="ORF">ucyna2_00030</name>
</gene>
<dbReference type="Proteomes" id="UP000028922">
    <property type="component" value="Unassembled WGS sequence"/>
</dbReference>
<accession>A0A086CIF9</accession>
<dbReference type="Gene3D" id="1.20.58.310">
    <property type="entry name" value="Polyphosphate kinase N-terminal domain"/>
    <property type="match status" value="1"/>
</dbReference>
<feature type="domain" description="Polyphosphate kinase C-terminal" evidence="13">
    <location>
        <begin position="363"/>
        <end position="528"/>
    </location>
</feature>
<dbReference type="GO" id="GO:0046872">
    <property type="term" value="F:metal ion binding"/>
    <property type="evidence" value="ECO:0007669"/>
    <property type="project" value="UniProtKB-KW"/>
</dbReference>
<evidence type="ECO:0000256" key="7">
    <source>
        <dbReference type="ARBA" id="ARBA00022842"/>
    </source>
</evidence>
<organism evidence="14 15">
    <name type="scientific">Candidatus Atelocyanobacterium thalassa isolate SIO64986</name>
    <dbReference type="NCBI Taxonomy" id="1527444"/>
    <lineage>
        <taxon>Bacteria</taxon>
        <taxon>Bacillati</taxon>
        <taxon>Cyanobacteriota</taxon>
        <taxon>Cyanophyceae</taxon>
        <taxon>Oscillatoriophycideae</taxon>
        <taxon>Chroococcales</taxon>
        <taxon>Aphanothecaceae</taxon>
        <taxon>Candidatus Atelocyanobacterium</taxon>
        <taxon>Candidatus Atelocyanobacterium thalassae</taxon>
    </lineage>
</organism>
<dbReference type="HAMAP" id="MF_00347">
    <property type="entry name" value="Polyphosphate_kinase"/>
    <property type="match status" value="1"/>
</dbReference>
<keyword evidence="5 8" id="KW-0418">Kinase</keyword>
<dbReference type="AlphaFoldDB" id="A0A086CIF9"/>
<feature type="binding site" evidence="8">
    <location>
        <position position="597"/>
    </location>
    <ligand>
        <name>ATP</name>
        <dbReference type="ChEBI" id="CHEBI:30616"/>
    </ligand>
</feature>
<feature type="binding site" evidence="8">
    <location>
        <position position="438"/>
    </location>
    <ligand>
        <name>Mg(2+)</name>
        <dbReference type="ChEBI" id="CHEBI:18420"/>
    </ligand>
</feature>
<dbReference type="PIRSF" id="PIRSF015589">
    <property type="entry name" value="PP_kinase"/>
    <property type="match status" value="1"/>
</dbReference>
<dbReference type="STRING" id="1527444.ucyna2_00030"/>
<dbReference type="FunFam" id="3.30.870.10:FF:000001">
    <property type="entry name" value="Polyphosphate kinase"/>
    <property type="match status" value="1"/>
</dbReference>
<keyword evidence="2 8" id="KW-0808">Transferase</keyword>
<evidence type="ECO:0000259" key="10">
    <source>
        <dbReference type="Pfam" id="PF02503"/>
    </source>
</evidence>
<dbReference type="Pfam" id="PF13089">
    <property type="entry name" value="PP_kinase_N"/>
    <property type="match status" value="1"/>
</dbReference>
<evidence type="ECO:0000256" key="2">
    <source>
        <dbReference type="ARBA" id="ARBA00022679"/>
    </source>
</evidence>
<evidence type="ECO:0000256" key="8">
    <source>
        <dbReference type="HAMAP-Rule" id="MF_00347"/>
    </source>
</evidence>
<comment type="similarity">
    <text evidence="8 9">Belongs to the polyphosphate kinase 1 (PPK1) family.</text>
</comment>
<evidence type="ECO:0000256" key="5">
    <source>
        <dbReference type="ARBA" id="ARBA00022777"/>
    </source>
</evidence>
<keyword evidence="6 8" id="KW-0067">ATP-binding</keyword>
<comment type="PTM">
    <text evidence="8 9">An intermediate of this reaction is the autophosphorylated ppk in which a phosphate is covalently linked to a histidine residue through a N-P bond.</text>
</comment>
<keyword evidence="4 8" id="KW-0547">Nucleotide-binding</keyword>
<comment type="catalytic activity">
    <reaction evidence="8 9">
        <text>[phosphate](n) + ATP = [phosphate](n+1) + ADP</text>
        <dbReference type="Rhea" id="RHEA:19573"/>
        <dbReference type="Rhea" id="RHEA-COMP:9859"/>
        <dbReference type="Rhea" id="RHEA-COMP:14280"/>
        <dbReference type="ChEBI" id="CHEBI:16838"/>
        <dbReference type="ChEBI" id="CHEBI:30616"/>
        <dbReference type="ChEBI" id="CHEBI:456216"/>
        <dbReference type="EC" id="2.7.4.1"/>
    </reaction>
</comment>
<feature type="binding site" evidence="8">
    <location>
        <position position="408"/>
    </location>
    <ligand>
        <name>Mg(2+)</name>
        <dbReference type="ChEBI" id="CHEBI:18420"/>
    </ligand>
</feature>
<dbReference type="NCBIfam" id="NF003917">
    <property type="entry name" value="PRK05443.1-1"/>
    <property type="match status" value="1"/>
</dbReference>
<dbReference type="NCBIfam" id="NF003921">
    <property type="entry name" value="PRK05443.2-2"/>
    <property type="match status" value="1"/>
</dbReference>
<dbReference type="InterPro" id="IPR036830">
    <property type="entry name" value="PP_kinase_middle_dom_sf"/>
</dbReference>
<keyword evidence="1 8" id="KW-0597">Phosphoprotein</keyword>
<name>A0A086CIF9_9CHRO</name>
<dbReference type="GO" id="GO:0008976">
    <property type="term" value="F:polyphosphate kinase activity"/>
    <property type="evidence" value="ECO:0007669"/>
    <property type="project" value="UniProtKB-UniRule"/>
</dbReference>
<dbReference type="InterPro" id="IPR036832">
    <property type="entry name" value="PPK_N_dom_sf"/>
</dbReference>
<comment type="cofactor">
    <cofactor evidence="8">
        <name>Mg(2+)</name>
        <dbReference type="ChEBI" id="CHEBI:18420"/>
    </cofactor>
</comment>
<dbReference type="GO" id="GO:0009358">
    <property type="term" value="C:polyphosphate kinase complex"/>
    <property type="evidence" value="ECO:0007669"/>
    <property type="project" value="InterPro"/>
</dbReference>
<reference evidence="14 15" key="1">
    <citation type="submission" date="2014-08" db="EMBL/GenBank/DDBJ databases">
        <title>Comparative genomics reveals surprising divergence of two closely related strains of uncultivated UCYN-A cyanobacteria.</title>
        <authorList>
            <person name="Bombar D."/>
            <person name="Heller P."/>
            <person name="Sanchez-Baracaldo P."/>
            <person name="Carter B.J."/>
            <person name="Zert J.P."/>
        </authorList>
    </citation>
    <scope>NUCLEOTIDE SEQUENCE [LARGE SCALE GENOMIC DNA]</scope>
</reference>
<dbReference type="InterPro" id="IPR003414">
    <property type="entry name" value="PP_kinase"/>
</dbReference>
<comment type="caution">
    <text evidence="14">The sequence shown here is derived from an EMBL/GenBank/DDBJ whole genome shotgun (WGS) entry which is preliminary data.</text>
</comment>
<dbReference type="EMBL" id="JPSP01000001">
    <property type="protein sequence ID" value="KFF41973.1"/>
    <property type="molecule type" value="Genomic_DNA"/>
</dbReference>
<dbReference type="NCBIfam" id="TIGR03705">
    <property type="entry name" value="poly_P_kin"/>
    <property type="match status" value="1"/>
</dbReference>
<keyword evidence="7 8" id="KW-0460">Magnesium</keyword>
<evidence type="ECO:0000256" key="6">
    <source>
        <dbReference type="ARBA" id="ARBA00022840"/>
    </source>
</evidence>